<evidence type="ECO:0000313" key="1">
    <source>
        <dbReference type="EMBL" id="SDN82004.1"/>
    </source>
</evidence>
<name>A0A1H0EHR4_9BACT</name>
<evidence type="ECO:0000313" key="2">
    <source>
        <dbReference type="Proteomes" id="UP000199134"/>
    </source>
</evidence>
<gene>
    <name evidence="1" type="ORF">SAMN04487900_103173</name>
</gene>
<dbReference type="Proteomes" id="UP000199134">
    <property type="component" value="Unassembled WGS sequence"/>
</dbReference>
<reference evidence="2" key="1">
    <citation type="submission" date="2016-10" db="EMBL/GenBank/DDBJ databases">
        <authorList>
            <person name="de Groot N.N."/>
        </authorList>
    </citation>
    <scope>NUCLEOTIDE SEQUENCE [LARGE SCALE GENOMIC DNA]</scope>
    <source>
        <strain evidence="2">BP1-145</strain>
    </source>
</reference>
<organism evidence="1 2">
    <name type="scientific">Prevotella communis</name>
    <dbReference type="NCBI Taxonomy" id="2913614"/>
    <lineage>
        <taxon>Bacteria</taxon>
        <taxon>Pseudomonadati</taxon>
        <taxon>Bacteroidota</taxon>
        <taxon>Bacteroidia</taxon>
        <taxon>Bacteroidales</taxon>
        <taxon>Prevotellaceae</taxon>
        <taxon>Prevotella</taxon>
    </lineage>
</organism>
<comment type="caution">
    <text evidence="1">The sequence shown here is derived from an EMBL/GenBank/DDBJ whole genome shotgun (WGS) entry which is preliminary data.</text>
</comment>
<accession>A0A1H0EHR4</accession>
<proteinExistence type="predicted"/>
<protein>
    <submittedName>
        <fullName evidence="1">Uncharacterized protein</fullName>
    </submittedName>
</protein>
<dbReference type="OrthoDB" id="1069540at2"/>
<dbReference type="EMBL" id="FNIW01000003">
    <property type="protein sequence ID" value="SDN82004.1"/>
    <property type="molecule type" value="Genomic_DNA"/>
</dbReference>
<sequence>MDLNQHPNPQGEREKYVLAFNDTMLKIWQEQITLLGVIDTGRLLHSVSALPVRADGRFIEIGLSQAFLEYGLWQDFGTGKEIPRGNNGDIGREKRRVAKKWFSRKYYSSVLNLRDFLADNIGQSFVGVVAQALDDNFRRYHH</sequence>
<dbReference type="AlphaFoldDB" id="A0A1H0EHR4"/>
<dbReference type="RefSeq" id="WP_091852099.1">
    <property type="nucleotide sequence ID" value="NZ_FNIW01000003.1"/>
</dbReference>